<dbReference type="EMBL" id="JAQJAE010000006">
    <property type="protein sequence ID" value="KAJ5588035.1"/>
    <property type="molecule type" value="Genomic_DNA"/>
</dbReference>
<dbReference type="AlphaFoldDB" id="A0AAD6DKD2"/>
<dbReference type="InterPro" id="IPR021858">
    <property type="entry name" value="Fun_TF"/>
</dbReference>
<reference evidence="1" key="2">
    <citation type="submission" date="2023-01" db="EMBL/GenBank/DDBJ databases">
        <authorList>
            <person name="Petersen C."/>
        </authorList>
    </citation>
    <scope>NUCLEOTIDE SEQUENCE</scope>
    <source>
        <strain evidence="1">IBT 12815</strain>
    </source>
</reference>
<evidence type="ECO:0000313" key="2">
    <source>
        <dbReference type="Proteomes" id="UP001213799"/>
    </source>
</evidence>
<name>A0AAD6DKD2_9EURO</name>
<proteinExistence type="predicted"/>
<dbReference type="PANTHER" id="PTHR38111:SF11">
    <property type="entry name" value="TRANSCRIPTION FACTOR DOMAIN-CONTAINING PROTEIN-RELATED"/>
    <property type="match status" value="1"/>
</dbReference>
<dbReference type="RefSeq" id="XP_056747054.1">
    <property type="nucleotide sequence ID" value="XM_056901767.1"/>
</dbReference>
<gene>
    <name evidence="1" type="ORF">N7537_010713</name>
</gene>
<reference evidence="1" key="1">
    <citation type="journal article" date="2023" name="IMA Fungus">
        <title>Comparative genomic study of the Penicillium genus elucidates a diverse pangenome and 15 lateral gene transfer events.</title>
        <authorList>
            <person name="Petersen C."/>
            <person name="Sorensen T."/>
            <person name="Nielsen M.R."/>
            <person name="Sondergaard T.E."/>
            <person name="Sorensen J.L."/>
            <person name="Fitzpatrick D.A."/>
            <person name="Frisvad J.C."/>
            <person name="Nielsen K.L."/>
        </authorList>
    </citation>
    <scope>NUCLEOTIDE SEQUENCE</scope>
    <source>
        <strain evidence="1">IBT 12815</strain>
    </source>
</reference>
<dbReference type="GeneID" id="81592009"/>
<dbReference type="InterPro" id="IPR053178">
    <property type="entry name" value="Osmoadaptation_assoc"/>
</dbReference>
<keyword evidence="2" id="KW-1185">Reference proteome</keyword>
<dbReference type="Pfam" id="PF11951">
    <property type="entry name" value="Fungal_trans_2"/>
    <property type="match status" value="1"/>
</dbReference>
<sequence>MHIRIECQNLIQTFLSNCFPLHWPPTFQSWIFLLAELPTKIQALEMSSAAVAASAMGHMLDNQALVKQGLNCYIQGLQHLQKALYDLNLVREDGTLTACMALSLYEALECPNQGSEGYFNHCRGIIALIQSRGHEMHSSGLGHQLFLGILFSLNHHTSTIFFESTWMEQPWAVIPKTSHDQVTDCLAQAPMILERIRSLPHLPKFQQVDLLQRLIRECWRINKQLDVTYDEMQSQDLYWQVPSQTPLFSDLFPVVFCFRDAQSAATLVLLWATRTML</sequence>
<accession>A0AAD6DKD2</accession>
<dbReference type="Proteomes" id="UP001213799">
    <property type="component" value="Unassembled WGS sequence"/>
</dbReference>
<evidence type="ECO:0000313" key="1">
    <source>
        <dbReference type="EMBL" id="KAJ5588035.1"/>
    </source>
</evidence>
<dbReference type="PANTHER" id="PTHR38111">
    <property type="entry name" value="ZN(2)-C6 FUNGAL-TYPE DOMAIN-CONTAINING PROTEIN-RELATED"/>
    <property type="match status" value="1"/>
</dbReference>
<comment type="caution">
    <text evidence="1">The sequence shown here is derived from an EMBL/GenBank/DDBJ whole genome shotgun (WGS) entry which is preliminary data.</text>
</comment>
<protein>
    <submittedName>
        <fullName evidence="1">Uncharacterized protein</fullName>
    </submittedName>
</protein>
<organism evidence="1 2">
    <name type="scientific">Penicillium hordei</name>
    <dbReference type="NCBI Taxonomy" id="40994"/>
    <lineage>
        <taxon>Eukaryota</taxon>
        <taxon>Fungi</taxon>
        <taxon>Dikarya</taxon>
        <taxon>Ascomycota</taxon>
        <taxon>Pezizomycotina</taxon>
        <taxon>Eurotiomycetes</taxon>
        <taxon>Eurotiomycetidae</taxon>
        <taxon>Eurotiales</taxon>
        <taxon>Aspergillaceae</taxon>
        <taxon>Penicillium</taxon>
    </lineage>
</organism>